<dbReference type="Pfam" id="PF03208">
    <property type="entry name" value="PRA1"/>
    <property type="match status" value="1"/>
</dbReference>
<dbReference type="InterPro" id="IPR004895">
    <property type="entry name" value="Prenylated_rab_accept_PRA1"/>
</dbReference>
<gene>
    <name evidence="6" type="ORF">CYY_009013</name>
</gene>
<evidence type="ECO:0000256" key="5">
    <source>
        <dbReference type="RuleBase" id="RU363107"/>
    </source>
</evidence>
<accession>A0A8J4PMM9</accession>
<evidence type="ECO:0000256" key="1">
    <source>
        <dbReference type="ARBA" id="ARBA00004141"/>
    </source>
</evidence>
<organism evidence="6 7">
    <name type="scientific">Polysphondylium violaceum</name>
    <dbReference type="NCBI Taxonomy" id="133409"/>
    <lineage>
        <taxon>Eukaryota</taxon>
        <taxon>Amoebozoa</taxon>
        <taxon>Evosea</taxon>
        <taxon>Eumycetozoa</taxon>
        <taxon>Dictyostelia</taxon>
        <taxon>Dictyosteliales</taxon>
        <taxon>Dictyosteliaceae</taxon>
        <taxon>Polysphondylium</taxon>
    </lineage>
</organism>
<keyword evidence="2 5" id="KW-0812">Transmembrane</keyword>
<evidence type="ECO:0000313" key="6">
    <source>
        <dbReference type="EMBL" id="KAF2069665.1"/>
    </source>
</evidence>
<dbReference type="EMBL" id="AJWJ01000618">
    <property type="protein sequence ID" value="KAF2069665.1"/>
    <property type="molecule type" value="Genomic_DNA"/>
</dbReference>
<evidence type="ECO:0000256" key="4">
    <source>
        <dbReference type="ARBA" id="ARBA00023136"/>
    </source>
</evidence>
<keyword evidence="4 5" id="KW-0472">Membrane</keyword>
<evidence type="ECO:0000313" key="7">
    <source>
        <dbReference type="Proteomes" id="UP000695562"/>
    </source>
</evidence>
<evidence type="ECO:0000256" key="3">
    <source>
        <dbReference type="ARBA" id="ARBA00022989"/>
    </source>
</evidence>
<dbReference type="PANTHER" id="PTHR19317">
    <property type="entry name" value="PRENYLATED RAB ACCEPTOR 1-RELATED"/>
    <property type="match status" value="1"/>
</dbReference>
<dbReference type="AlphaFoldDB" id="A0A8J4PMM9"/>
<comment type="subcellular location">
    <subcellularLocation>
        <location evidence="1 5">Membrane</location>
        <topology evidence="1 5">Multi-pass membrane protein</topology>
    </subcellularLocation>
</comment>
<evidence type="ECO:0000256" key="2">
    <source>
        <dbReference type="ARBA" id="ARBA00022692"/>
    </source>
</evidence>
<comment type="caution">
    <text evidence="6">The sequence shown here is derived from an EMBL/GenBank/DDBJ whole genome shotgun (WGS) entry which is preliminary data.</text>
</comment>
<keyword evidence="3 5" id="KW-1133">Transmembrane helix</keyword>
<dbReference type="GO" id="GO:0005794">
    <property type="term" value="C:Golgi apparatus"/>
    <property type="evidence" value="ECO:0007669"/>
    <property type="project" value="TreeGrafter"/>
</dbReference>
<dbReference type="GO" id="GO:0016020">
    <property type="term" value="C:membrane"/>
    <property type="evidence" value="ECO:0007669"/>
    <property type="project" value="UniProtKB-SubCell"/>
</dbReference>
<keyword evidence="7" id="KW-1185">Reference proteome</keyword>
<comment type="similarity">
    <text evidence="5">Belongs to the PRA1 family.</text>
</comment>
<feature type="transmembrane region" description="Helical" evidence="5">
    <location>
        <begin position="85"/>
        <end position="105"/>
    </location>
</feature>
<reference evidence="6" key="1">
    <citation type="submission" date="2020-01" db="EMBL/GenBank/DDBJ databases">
        <title>Development of genomics and gene disruption for Polysphondylium violaceum indicates a role for the polyketide synthase stlB in stalk morphogenesis.</title>
        <authorList>
            <person name="Narita B."/>
            <person name="Kawabe Y."/>
            <person name="Kin K."/>
            <person name="Saito T."/>
            <person name="Gibbs R."/>
            <person name="Kuspa A."/>
            <person name="Muzny D."/>
            <person name="Queller D."/>
            <person name="Richards S."/>
            <person name="Strassman J."/>
            <person name="Sucgang R."/>
            <person name="Worley K."/>
            <person name="Schaap P."/>
        </authorList>
    </citation>
    <scope>NUCLEOTIDE SEQUENCE</scope>
    <source>
        <strain evidence="6">QSvi11</strain>
    </source>
</reference>
<name>A0A8J4PMM9_9MYCE</name>
<feature type="transmembrane region" description="Helical" evidence="5">
    <location>
        <begin position="111"/>
        <end position="129"/>
    </location>
</feature>
<dbReference type="OrthoDB" id="18213at2759"/>
<sequence>MEKLNIQPWSGFGDWNSFSVPGNQLKDRVENNIQFYSGNYAIIALVVLLLTLFTNFNLLIAVVILGGIFYVTCIQDTGNLRVGNFVLTLIMRMAIIGVVSIVTIYKISGMTLIYTSAISASAILVHAVFRKRTLKGKINATANKANDFVDRNFN</sequence>
<dbReference type="PANTHER" id="PTHR19317:SF93">
    <property type="entry name" value="PRA1 FAMILY PROTEIN 2"/>
    <property type="match status" value="1"/>
</dbReference>
<protein>
    <recommendedName>
        <fullName evidence="5">PRA1 family protein</fullName>
    </recommendedName>
</protein>
<feature type="transmembrane region" description="Helical" evidence="5">
    <location>
        <begin position="40"/>
        <end position="73"/>
    </location>
</feature>
<proteinExistence type="inferred from homology"/>
<dbReference type="Proteomes" id="UP000695562">
    <property type="component" value="Unassembled WGS sequence"/>
</dbReference>